<dbReference type="EMBL" id="PDNA01000156">
    <property type="protein sequence ID" value="PGH08809.1"/>
    <property type="molecule type" value="Genomic_DNA"/>
</dbReference>
<dbReference type="GO" id="GO:0004650">
    <property type="term" value="F:polygalacturonase activity"/>
    <property type="evidence" value="ECO:0007669"/>
    <property type="project" value="InterPro"/>
</dbReference>
<gene>
    <name evidence="3" type="ORF">AJ80_07768</name>
</gene>
<dbReference type="Gene3D" id="3.20.20.190">
    <property type="entry name" value="Phosphatidylinositol (PI) phosphodiesterase"/>
    <property type="match status" value="1"/>
</dbReference>
<dbReference type="InterPro" id="IPR012334">
    <property type="entry name" value="Pectin_lyas_fold"/>
</dbReference>
<comment type="caution">
    <text evidence="3">The sequence shown here is derived from an EMBL/GenBank/DDBJ whole genome shotgun (WGS) entry which is preliminary data.</text>
</comment>
<dbReference type="Pfam" id="PF12708">
    <property type="entry name" value="Pect-lyase_RHGA_epim"/>
    <property type="match status" value="2"/>
</dbReference>
<dbReference type="Proteomes" id="UP000224634">
    <property type="component" value="Unassembled WGS sequence"/>
</dbReference>
<feature type="domain" description="Rhamnogalacturonase A/B/Epimerase-like pectate lyase" evidence="2">
    <location>
        <begin position="548"/>
        <end position="598"/>
    </location>
</feature>
<dbReference type="STRING" id="1447883.A0A2B7XIS0"/>
<dbReference type="GO" id="GO:0006629">
    <property type="term" value="P:lipid metabolic process"/>
    <property type="evidence" value="ECO:0007669"/>
    <property type="project" value="InterPro"/>
</dbReference>
<protein>
    <recommendedName>
        <fullName evidence="2">Rhamnogalacturonase A/B/Epimerase-like pectate lyase domain-containing protein</fullName>
    </recommendedName>
</protein>
<keyword evidence="1" id="KW-0732">Signal</keyword>
<dbReference type="InterPro" id="IPR011050">
    <property type="entry name" value="Pectin_lyase_fold/virulence"/>
</dbReference>
<dbReference type="GO" id="GO:0008081">
    <property type="term" value="F:phosphoric diester hydrolase activity"/>
    <property type="evidence" value="ECO:0007669"/>
    <property type="project" value="InterPro"/>
</dbReference>
<reference evidence="3 4" key="1">
    <citation type="submission" date="2017-10" db="EMBL/GenBank/DDBJ databases">
        <title>Comparative genomics in systemic dimorphic fungi from Ajellomycetaceae.</title>
        <authorList>
            <person name="Munoz J.F."/>
            <person name="Mcewen J.G."/>
            <person name="Clay O.K."/>
            <person name="Cuomo C.A."/>
        </authorList>
    </citation>
    <scope>NUCLEOTIDE SEQUENCE [LARGE SCALE GENOMIC DNA]</scope>
    <source>
        <strain evidence="3 4">UAMH7299</strain>
    </source>
</reference>
<name>A0A2B7XIS0_POLH7</name>
<dbReference type="OrthoDB" id="1046782at2759"/>
<organism evidence="3 4">
    <name type="scientific">Polytolypa hystricis (strain UAMH7299)</name>
    <dbReference type="NCBI Taxonomy" id="1447883"/>
    <lineage>
        <taxon>Eukaryota</taxon>
        <taxon>Fungi</taxon>
        <taxon>Dikarya</taxon>
        <taxon>Ascomycota</taxon>
        <taxon>Pezizomycotina</taxon>
        <taxon>Eurotiomycetes</taxon>
        <taxon>Eurotiomycetidae</taxon>
        <taxon>Onygenales</taxon>
        <taxon>Onygenales incertae sedis</taxon>
        <taxon>Polytolypa</taxon>
    </lineage>
</organism>
<dbReference type="InterPro" id="IPR017946">
    <property type="entry name" value="PLC-like_Pdiesterase_TIM-brl"/>
</dbReference>
<proteinExistence type="predicted"/>
<dbReference type="PANTHER" id="PTHR33928:SF2">
    <property type="entry name" value="PECTATE LYASE SUPERFAMILY PROTEIN DOMAIN-CONTAINING PROTEIN-RELATED"/>
    <property type="match status" value="1"/>
</dbReference>
<dbReference type="CDD" id="cd23668">
    <property type="entry name" value="GH55_beta13glucanase-like"/>
    <property type="match status" value="1"/>
</dbReference>
<keyword evidence="4" id="KW-1185">Reference proteome</keyword>
<dbReference type="PROSITE" id="PS50007">
    <property type="entry name" value="PIPLC_X_DOMAIN"/>
    <property type="match status" value="1"/>
</dbReference>
<feature type="chain" id="PRO_5012609063" description="Rhamnogalacturonase A/B/Epimerase-like pectate lyase domain-containing protein" evidence="1">
    <location>
        <begin position="22"/>
        <end position="1426"/>
    </location>
</feature>
<dbReference type="Gene3D" id="2.160.20.10">
    <property type="entry name" value="Single-stranded right-handed beta-helix, Pectin lyase-like"/>
    <property type="match status" value="2"/>
</dbReference>
<dbReference type="SUPFAM" id="SSF51126">
    <property type="entry name" value="Pectin lyase-like"/>
    <property type="match status" value="2"/>
</dbReference>
<sequence>MAIYSLLTLVVYALLYGSVFGSIIPERHLEEPVIAFLKRDPHHRETAENAALKIAPRAMGATHLEIEEAREIIAEAIKHATVYNKARIESPLRNRYTLNPQTKPITRQDVPPLFPITEKIRNAAALVAEANALETARNNTVKTRQSNKRRAAASFWMEDVEHKGTQPLGDDPSYKVFRNVKDYGAVGDGVTDDTAAISRAVRDGKRCGEKCNGSTTKNAIIYFPAGTYLVSSTIETLFGTQFIGNPNEIPTIKAASSFIGLGVISTNHYVENGGTGPDGGALQWYINTANFYRQIRNFKIDITATNEGAYVAALHYQVAQASSLFNIEFIASKNAGTTQQAIFAENGSGGVMNDLVFNGGAFGIYGGNQQFTAQRLTFRGCRTAIKLIWDWGWTWKSIHIIDATTGISLLSEDGAHHTGSILVQDSIFENTGTAILTFPATRDPGQGTTGITLENVLFKNVQSAVADNAGKVYLPGDVGSVDTWTLGPVYFSEAVRDFTLGMTFDTRRPLGLTRDDDTTLPKPPFFEKRRPQYESLPASSFLHMKNYAKGDGRTDDTAAFQKAIDEAGSNSVLFIDSGTYILTDTVTVPPGARIVGECWPQLMAIGTKFEDAQNPRPLFRVGERSGVVGSVEIQDLLFTSRGLTAGLVAVEWNIQADGQGSAGMWDSHVRLGGATGTELTSAKCPASKTGTNEGCSAGALMMHITSEASGYFDNMWLWTADHDIDDPDLNDANNTMIQCSVYVARGLFVESTRPTWLYGTSSEHAVFYQYAFSGAKNIMAGMIQAESPYYQPTPKPPAPFTNAVGKIRGDPDYNCSDDGPGCDASWAVRIVNSSDIVIAGAGLYSWFQTYTQPCIDAINCQKSLMDLQDNHGGIRIYNLITIGSVSMITSDGHDISARDNLAVDFHPYWSQITVFDPVSTPSSDLFVQGSDGGLALRAAECAAPPPETSVRDGKYPREFVLPSRGYLVLVNGSPYNWVRTYTHSYGMRTWDWPDIPAAQSVQVPYEFNLLGTVSDSAGEASYRLEGTDKTFQVRISARDGFRAGVNLDGMSTHDVNKGTTVNLGYRGGGRGLNWLITGNEDIGYWSGISPPMNWMHHFLPQLGPRKLKHICMPGSHNAGMSTLGLKNGLVTRENTVCQVLNMYDQLRRGSRYFDIRPVIGGDGDQYLTGHYSGAPVWFGGNGESMTDIINGINRFTQDNAELIILYISHTVDTNHDYSGFTPQNWDGLFNLMRNINHRYTNSGFGSNDDLTEKTLNDYIGNGSGRVLIIVEGYDNVPRQDGFFTPSNFPHFDSYSDSSNEKDMADDQVAKLKANRNVVADNNARKDKFHVLSWTLTLQTIENLFNSIERLATELAYDPLFWRGYTAFTATSFPNVIFTDYLGATEVLSDGNPPGDAYGNTKNEVLSLALAVNLQLASSNCYVAGQS</sequence>
<dbReference type="InterPro" id="IPR039279">
    <property type="entry name" value="QRT3-like"/>
</dbReference>
<accession>A0A2B7XIS0</accession>
<evidence type="ECO:0000256" key="1">
    <source>
        <dbReference type="SAM" id="SignalP"/>
    </source>
</evidence>
<feature type="domain" description="Rhamnogalacturonase A/B/Epimerase-like pectate lyase" evidence="2">
    <location>
        <begin position="177"/>
        <end position="407"/>
    </location>
</feature>
<evidence type="ECO:0000313" key="4">
    <source>
        <dbReference type="Proteomes" id="UP000224634"/>
    </source>
</evidence>
<evidence type="ECO:0000313" key="3">
    <source>
        <dbReference type="EMBL" id="PGH08809.1"/>
    </source>
</evidence>
<dbReference type="PANTHER" id="PTHR33928">
    <property type="entry name" value="POLYGALACTURONASE QRT3"/>
    <property type="match status" value="1"/>
</dbReference>
<dbReference type="SUPFAM" id="SSF51695">
    <property type="entry name" value="PLC-like phosphodiesterases"/>
    <property type="match status" value="1"/>
</dbReference>
<evidence type="ECO:0000259" key="2">
    <source>
        <dbReference type="Pfam" id="PF12708"/>
    </source>
</evidence>
<dbReference type="InterPro" id="IPR024535">
    <property type="entry name" value="RHGA/B-epi-like_pectate_lyase"/>
</dbReference>
<feature type="signal peptide" evidence="1">
    <location>
        <begin position="1"/>
        <end position="21"/>
    </location>
</feature>